<keyword evidence="2" id="KW-1133">Transmembrane helix</keyword>
<protein>
    <submittedName>
        <fullName evidence="4">AsmA family protein</fullName>
    </submittedName>
</protein>
<dbReference type="InterPro" id="IPR007844">
    <property type="entry name" value="AsmA"/>
</dbReference>
<evidence type="ECO:0000256" key="1">
    <source>
        <dbReference type="SAM" id="Coils"/>
    </source>
</evidence>
<organism evidence="4 5">
    <name type="scientific">Candidatus Devosia phytovorans</name>
    <dbReference type="NCBI Taxonomy" id="3121372"/>
    <lineage>
        <taxon>Bacteria</taxon>
        <taxon>Pseudomonadati</taxon>
        <taxon>Pseudomonadota</taxon>
        <taxon>Alphaproteobacteria</taxon>
        <taxon>Hyphomicrobiales</taxon>
        <taxon>Devosiaceae</taxon>
        <taxon>Devosia</taxon>
    </lineage>
</organism>
<evidence type="ECO:0000259" key="3">
    <source>
        <dbReference type="Pfam" id="PF05170"/>
    </source>
</evidence>
<dbReference type="GO" id="GO:0090313">
    <property type="term" value="P:regulation of protein targeting to membrane"/>
    <property type="evidence" value="ECO:0007669"/>
    <property type="project" value="TreeGrafter"/>
</dbReference>
<feature type="coiled-coil region" evidence="1">
    <location>
        <begin position="1112"/>
        <end position="1183"/>
    </location>
</feature>
<evidence type="ECO:0000313" key="5">
    <source>
        <dbReference type="Proteomes" id="UP001217476"/>
    </source>
</evidence>
<feature type="domain" description="AsmA" evidence="3">
    <location>
        <begin position="7"/>
        <end position="118"/>
    </location>
</feature>
<keyword evidence="1" id="KW-0175">Coiled coil</keyword>
<evidence type="ECO:0000256" key="2">
    <source>
        <dbReference type="SAM" id="Phobius"/>
    </source>
</evidence>
<feature type="transmembrane region" description="Helical" evidence="2">
    <location>
        <begin position="6"/>
        <end position="27"/>
    </location>
</feature>
<keyword evidence="2" id="KW-0812">Transmembrane</keyword>
<proteinExistence type="predicted"/>
<keyword evidence="2" id="KW-0472">Membrane</keyword>
<accession>A0AAJ5VXV1</accession>
<gene>
    <name evidence="4" type="ORF">P0Y65_04175</name>
</gene>
<dbReference type="GO" id="GO:0005886">
    <property type="term" value="C:plasma membrane"/>
    <property type="evidence" value="ECO:0007669"/>
    <property type="project" value="TreeGrafter"/>
</dbReference>
<dbReference type="PANTHER" id="PTHR30441">
    <property type="entry name" value="DUF748 DOMAIN-CONTAINING PROTEIN"/>
    <property type="match status" value="1"/>
</dbReference>
<dbReference type="InterPro" id="IPR052894">
    <property type="entry name" value="AsmA-related"/>
</dbReference>
<sequence>MLNRIYIVVGLLAIIVLGGAFIAPHFIRWSDYRLRMEELATAMLGTPVTVRGDIQFTLLPQPRLHFDDVLVGSTEAPAATVDSVEADFSLMDFLRDNYNITRLVLSQPVIDFTVDESGLFGSGVSLETGNGGVGLSQATVVGATVRLIDERSGEQFSAENVSGEFRLSDFSGPISFVGSGDYRGASYSVRLNSSAVDGNGRARLTTFLQPQSAAFTLSTEGMLEPGMAPRFNGKLVYRQKPPASDVAGEIRGDLVFESEMTASSDRVVLSGYTLRPDENRAGTRLTGAASIQLGDERSFDAVISGGVFSLPPRDAQEETAGQPYELVRLLSELPAPTLPPMPGRIGVDLAEMGLRGFSLRNVRVDAVSDGAGWTVEQFAGQLPGDTSLQASGQLGVDGVHPTFRGDLSLTSTRLDGFAALWRKPDEDNVLFNVPASLAGRAILGGDALGLNNGVLTIEGQSHAVELRLGFGEEKRLDLVGHFDALSAADSEIVSALLPNATSDAAFGTSFPEGSFSLTAKSARVLGLDGTTLVAEGQWRAGQINLSRLSAADLGGVGFDTTLNASGTLAEPVLSGSGLLRVVGGSAPAMTRIYDLFDMPHPWRDFLARSAPADLMIDVSEPVEGAQTVTMGGALGFGELNLRAELDGGLRGFSTAPLRVTGGLESTDIAGLTQQIGFGNADLFDSEGSMLLSFGVEGVPSEGLTSSLTASLGEENIGFSGSLLAKDGGEIQGTGTLDARLADAGALARVVGVRGLSLPLASGSAQLHFEGDRLARLTEIAGTSGETGFSGELALSRTGTTTAVSGTIAVDMVSAEGLAVTLFGPAALVAGDGVWPEGPLATDSETRQTRGTVTVSAGGMAVGGAQRFGATSFELSWDETRMRLARFEANMDSGTLGLDIAVCCSGPLSDRTVSGRMTLTGMPIDTVMPPAVAEALGGVAEGGLRFEGTGASLADVLATASGEGNFTLTDFTADGLTPEVFTTIAGLEDVLDMEPDDMGTIMDMALGQGAFAAPSATGAFTIAGGVLRLANLIVEGEDAGLAGSLNLTLGSLGLGGSFALTPRNLVDDSGLVSPETARIIARVAGTLVAPQVTVDLEEMIAAVMVRANEIEVDRLEQLQAEDAERQRAAAEERNRLIAEQQRRAAEEAARLAAQEEAQRMLDLAAAAEQERVRLENLRQQQLQTPITVPPVQMLPPIDGPIELGLPANQFDGSTVNRPL</sequence>
<dbReference type="AlphaFoldDB" id="A0AAJ5VXV1"/>
<name>A0AAJ5VXV1_9HYPH</name>
<evidence type="ECO:0000313" key="4">
    <source>
        <dbReference type="EMBL" id="WEK05462.1"/>
    </source>
</evidence>
<dbReference type="Pfam" id="PF05170">
    <property type="entry name" value="AsmA"/>
    <property type="match status" value="1"/>
</dbReference>
<dbReference type="EMBL" id="CP119312">
    <property type="protein sequence ID" value="WEK05462.1"/>
    <property type="molecule type" value="Genomic_DNA"/>
</dbReference>
<dbReference type="Proteomes" id="UP001217476">
    <property type="component" value="Chromosome"/>
</dbReference>
<reference evidence="4" key="1">
    <citation type="submission" date="2023-03" db="EMBL/GenBank/DDBJ databases">
        <title>Andean soil-derived lignocellulolytic bacterial consortium as a source of novel taxa and putative plastic-active enzymes.</title>
        <authorList>
            <person name="Diaz-Garcia L."/>
            <person name="Chuvochina M."/>
            <person name="Feuerriegel G."/>
            <person name="Bunk B."/>
            <person name="Sproer C."/>
            <person name="Streit W.R."/>
            <person name="Rodriguez L.M."/>
            <person name="Overmann J."/>
            <person name="Jimenez D.J."/>
        </authorList>
    </citation>
    <scope>NUCLEOTIDE SEQUENCE</scope>
    <source>
        <strain evidence="4">MAG 4196</strain>
    </source>
</reference>
<dbReference type="PANTHER" id="PTHR30441:SF4">
    <property type="entry name" value="PROTEIN ASMA"/>
    <property type="match status" value="1"/>
</dbReference>